<gene>
    <name evidence="1" type="ORF">DQ356_05180</name>
</gene>
<protein>
    <recommendedName>
        <fullName evidence="3">Cupin domain-containing protein</fullName>
    </recommendedName>
</protein>
<dbReference type="InterPro" id="IPR011051">
    <property type="entry name" value="RmlC_Cupin_sf"/>
</dbReference>
<dbReference type="SUPFAM" id="SSF51182">
    <property type="entry name" value="RmlC-like cupins"/>
    <property type="match status" value="1"/>
</dbReference>
<dbReference type="OrthoDB" id="4411894at2"/>
<evidence type="ECO:0000313" key="2">
    <source>
        <dbReference type="Proteomes" id="UP000252172"/>
    </source>
</evidence>
<dbReference type="RefSeq" id="WP_114303406.1">
    <property type="nucleotide sequence ID" value="NZ_QPIE01000003.1"/>
</dbReference>
<sequence length="107" mass="12299">MNILKYTDFFKDRPSVFQIKKTATQQQLAVALGQGAVLEKQNFSESTTLIMLKGEIKFSLPDVDLTFTELDFYEIPIDVEHEITGVEKENLFLIIKEMNNEPDNDLL</sequence>
<dbReference type="InterPro" id="IPR014710">
    <property type="entry name" value="RmlC-like_jellyroll"/>
</dbReference>
<evidence type="ECO:0008006" key="3">
    <source>
        <dbReference type="Google" id="ProtNLM"/>
    </source>
</evidence>
<comment type="caution">
    <text evidence="1">The sequence shown here is derived from an EMBL/GenBank/DDBJ whole genome shotgun (WGS) entry which is preliminary data.</text>
</comment>
<name>A0A368N0E1_9FLAO</name>
<dbReference type="Proteomes" id="UP000252172">
    <property type="component" value="Unassembled WGS sequence"/>
</dbReference>
<keyword evidence="2" id="KW-1185">Reference proteome</keyword>
<evidence type="ECO:0000313" key="1">
    <source>
        <dbReference type="EMBL" id="RCU43553.1"/>
    </source>
</evidence>
<dbReference type="EMBL" id="QPIE01000003">
    <property type="protein sequence ID" value="RCU43553.1"/>
    <property type="molecule type" value="Genomic_DNA"/>
</dbReference>
<dbReference type="AlphaFoldDB" id="A0A368N0E1"/>
<organism evidence="1 2">
    <name type="scientific">Chryseobacterium lacus</name>
    <dbReference type="NCBI Taxonomy" id="2058346"/>
    <lineage>
        <taxon>Bacteria</taxon>
        <taxon>Pseudomonadati</taxon>
        <taxon>Bacteroidota</taxon>
        <taxon>Flavobacteriia</taxon>
        <taxon>Flavobacteriales</taxon>
        <taxon>Weeksellaceae</taxon>
        <taxon>Chryseobacterium group</taxon>
        <taxon>Chryseobacterium</taxon>
    </lineage>
</organism>
<reference evidence="1 2" key="1">
    <citation type="submission" date="2018-07" db="EMBL/GenBank/DDBJ databases">
        <title>Chryseobacterium lacus sp. nov., isolated from lake water.</title>
        <authorList>
            <person name="Li C.-M."/>
        </authorList>
    </citation>
    <scope>NUCLEOTIDE SEQUENCE [LARGE SCALE GENOMIC DNA]</scope>
    <source>
        <strain evidence="1 2">YLOS41</strain>
    </source>
</reference>
<proteinExistence type="predicted"/>
<dbReference type="Gene3D" id="2.60.120.10">
    <property type="entry name" value="Jelly Rolls"/>
    <property type="match status" value="1"/>
</dbReference>
<accession>A0A368N0E1</accession>